<proteinExistence type="predicted"/>
<reference evidence="1" key="1">
    <citation type="submission" date="2019-11" db="EMBL/GenBank/DDBJ databases">
        <authorList>
            <person name="Liu Y."/>
            <person name="Hou J."/>
            <person name="Li T.-Q."/>
            <person name="Guan C.-H."/>
            <person name="Wu X."/>
            <person name="Wu H.-Z."/>
            <person name="Ling F."/>
            <person name="Zhang R."/>
            <person name="Shi X.-G."/>
            <person name="Ren J.-P."/>
            <person name="Chen E.-F."/>
            <person name="Sun J.-M."/>
        </authorList>
    </citation>
    <scope>NUCLEOTIDE SEQUENCE</scope>
    <source>
        <strain evidence="1">Adult_tree_wgs_1</strain>
        <tissue evidence="1">Leaves</tissue>
    </source>
</reference>
<dbReference type="InterPro" id="IPR012677">
    <property type="entry name" value="Nucleotide-bd_a/b_plait_sf"/>
</dbReference>
<name>A0A834M2G4_RHOSS</name>
<dbReference type="OrthoDB" id="1923695at2759"/>
<dbReference type="Proteomes" id="UP000626092">
    <property type="component" value="Unassembled WGS sequence"/>
</dbReference>
<protein>
    <recommendedName>
        <fullName evidence="3">RRM domain-containing protein</fullName>
    </recommendedName>
</protein>
<accession>A0A834M2G4</accession>
<comment type="caution">
    <text evidence="1">The sequence shown here is derived from an EMBL/GenBank/DDBJ whole genome shotgun (WGS) entry which is preliminary data.</text>
</comment>
<keyword evidence="2" id="KW-1185">Reference proteome</keyword>
<dbReference type="InterPro" id="IPR035979">
    <property type="entry name" value="RBD_domain_sf"/>
</dbReference>
<dbReference type="EMBL" id="WJXA01000001">
    <property type="protein sequence ID" value="KAF7154708.1"/>
    <property type="molecule type" value="Genomic_DNA"/>
</dbReference>
<dbReference type="AlphaFoldDB" id="A0A834M2G4"/>
<evidence type="ECO:0000313" key="2">
    <source>
        <dbReference type="Proteomes" id="UP000626092"/>
    </source>
</evidence>
<evidence type="ECO:0008006" key="3">
    <source>
        <dbReference type="Google" id="ProtNLM"/>
    </source>
</evidence>
<evidence type="ECO:0000313" key="1">
    <source>
        <dbReference type="EMBL" id="KAF7154708.1"/>
    </source>
</evidence>
<dbReference type="SUPFAM" id="SSF54928">
    <property type="entry name" value="RNA-binding domain, RBD"/>
    <property type="match status" value="1"/>
</dbReference>
<gene>
    <name evidence="1" type="ORF">RHSIM_Rhsim01G0289500</name>
</gene>
<organism evidence="1 2">
    <name type="scientific">Rhododendron simsii</name>
    <name type="common">Sims's rhododendron</name>
    <dbReference type="NCBI Taxonomy" id="118357"/>
    <lineage>
        <taxon>Eukaryota</taxon>
        <taxon>Viridiplantae</taxon>
        <taxon>Streptophyta</taxon>
        <taxon>Embryophyta</taxon>
        <taxon>Tracheophyta</taxon>
        <taxon>Spermatophyta</taxon>
        <taxon>Magnoliopsida</taxon>
        <taxon>eudicotyledons</taxon>
        <taxon>Gunneridae</taxon>
        <taxon>Pentapetalae</taxon>
        <taxon>asterids</taxon>
        <taxon>Ericales</taxon>
        <taxon>Ericaceae</taxon>
        <taxon>Ericoideae</taxon>
        <taxon>Rhodoreae</taxon>
        <taxon>Rhododendron</taxon>
    </lineage>
</organism>
<dbReference type="GO" id="GO:0003676">
    <property type="term" value="F:nucleic acid binding"/>
    <property type="evidence" value="ECO:0007669"/>
    <property type="project" value="InterPro"/>
</dbReference>
<dbReference type="Gene3D" id="3.30.70.330">
    <property type="match status" value="1"/>
</dbReference>
<sequence>MKSRIGAALAPLFKGPHRRYISEATSAKPSLPFFNGDGHSNRLLSGYFVSWYLVDLVSYRQVGGNERTLVSLQVQGINSQKQSLHSSASDEDDFSELGSPVVQGAGKMLKLVTQKPEPYGMRRIDPAKKHFSGRPLPVESSSRAKDVIHSRVDSSKYTVDMKSGNSRKGYNFVVDPNLELGSESGKLSELKASHAAKSTCVTIEDIPSAVGLSQLIEAISVFGEISSTFMKTGRNGLDCCVVNYESVDSKRRAVSVGGITVNGFLLPICPLDVSETIAIKIKNISFETADAAIHSACMSFGSLEGLARTKEDTVDAIYNVKNALESQSILQKLNDTITDGHRWSAHLLARDSTKNEDAKCELGLQISSHLAKLKRQVCMKKIEAEDLEYLHTSIVHLEETPGISNPSC</sequence>